<evidence type="ECO:0000313" key="2">
    <source>
        <dbReference type="Proteomes" id="UP000185678"/>
    </source>
</evidence>
<organism evidence="1 2">
    <name type="scientific">Insolitispirillum peregrinum</name>
    <dbReference type="NCBI Taxonomy" id="80876"/>
    <lineage>
        <taxon>Bacteria</taxon>
        <taxon>Pseudomonadati</taxon>
        <taxon>Pseudomonadota</taxon>
        <taxon>Alphaproteobacteria</taxon>
        <taxon>Rhodospirillales</taxon>
        <taxon>Novispirillaceae</taxon>
        <taxon>Insolitispirillum</taxon>
    </lineage>
</organism>
<gene>
    <name evidence="1" type="ORF">SAMN05421779_102142</name>
</gene>
<dbReference type="Proteomes" id="UP000185678">
    <property type="component" value="Unassembled WGS sequence"/>
</dbReference>
<reference evidence="1 2" key="1">
    <citation type="submission" date="2017-01" db="EMBL/GenBank/DDBJ databases">
        <authorList>
            <person name="Mah S.A."/>
            <person name="Swanson W.J."/>
            <person name="Moy G.W."/>
            <person name="Vacquier V.D."/>
        </authorList>
    </citation>
    <scope>NUCLEOTIDE SEQUENCE [LARGE SCALE GENOMIC DNA]</scope>
    <source>
        <strain evidence="1 2">DSM 11589</strain>
    </source>
</reference>
<keyword evidence="2" id="KW-1185">Reference proteome</keyword>
<evidence type="ECO:0000313" key="1">
    <source>
        <dbReference type="EMBL" id="SIS47472.1"/>
    </source>
</evidence>
<protein>
    <submittedName>
        <fullName evidence="1">Uncharacterized protein</fullName>
    </submittedName>
</protein>
<name>A0A1N7JDL2_9PROT</name>
<proteinExistence type="predicted"/>
<dbReference type="EMBL" id="FTOA01000002">
    <property type="protein sequence ID" value="SIS47472.1"/>
    <property type="molecule type" value="Genomic_DNA"/>
</dbReference>
<sequence>MNTDDTPVTPDDDADVAAVALTVETDDGEEVVAVPVRSPADAERVMDLIAGLDDVMADIDPEIQDAVMAALILAMGNALRQAPEWPLKARLDSFGRFVLSVIEDTKAHLDD</sequence>
<dbReference type="AlphaFoldDB" id="A0A1N7JDL2"/>
<dbReference type="RefSeq" id="WP_076399053.1">
    <property type="nucleotide sequence ID" value="NZ_FTOA01000002.1"/>
</dbReference>
<accession>A0A1N7JDL2</accession>